<proteinExistence type="predicted"/>
<dbReference type="EMBL" id="CP045643">
    <property type="protein sequence ID" value="QFZ72727.1"/>
    <property type="molecule type" value="Genomic_DNA"/>
</dbReference>
<evidence type="ECO:0000256" key="1">
    <source>
        <dbReference type="SAM" id="Phobius"/>
    </source>
</evidence>
<evidence type="ECO:0000313" key="3">
    <source>
        <dbReference type="Proteomes" id="UP000326179"/>
    </source>
</evidence>
<keyword evidence="3" id="KW-1185">Reference proteome</keyword>
<dbReference type="Proteomes" id="UP000326179">
    <property type="component" value="Chromosome"/>
</dbReference>
<reference evidence="2 3" key="1">
    <citation type="submission" date="2019-10" db="EMBL/GenBank/DDBJ databases">
        <title>A novel species.</title>
        <authorList>
            <person name="Gao J."/>
        </authorList>
    </citation>
    <scope>NUCLEOTIDE SEQUENCE [LARGE SCALE GENOMIC DNA]</scope>
    <source>
        <strain evidence="2 3">QMT-28</strain>
    </source>
</reference>
<keyword evidence="1" id="KW-1133">Transmembrane helix</keyword>
<dbReference type="AlphaFoldDB" id="A0A5Q0L844"/>
<keyword evidence="1" id="KW-0812">Transmembrane</keyword>
<keyword evidence="1" id="KW-0472">Membrane</keyword>
<feature type="transmembrane region" description="Helical" evidence="1">
    <location>
        <begin position="94"/>
        <end position="115"/>
    </location>
</feature>
<name>A0A5Q0L844_9ACTN</name>
<evidence type="ECO:0008006" key="4">
    <source>
        <dbReference type="Google" id="ProtNLM"/>
    </source>
</evidence>
<sequence>MTAMDDRPIDPRVLISELEGHLLIEATRAEGRTEAARFARSLPWLTDTQREEVEQVYARDHLALSRRSWERTALRGRELRAEYEAAYRALRRRLCTAFLLGAVVLALVTLTSVSAR</sequence>
<accession>A0A5Q0L844</accession>
<protein>
    <recommendedName>
        <fullName evidence="4">Cytochrome C oxidase subunit I</fullName>
    </recommendedName>
</protein>
<gene>
    <name evidence="2" type="ORF">GFH48_05110</name>
</gene>
<dbReference type="KEGG" id="sfy:GFH48_05110"/>
<organism evidence="2 3">
    <name type="scientific">Streptomyces fagopyri</name>
    <dbReference type="NCBI Taxonomy" id="2662397"/>
    <lineage>
        <taxon>Bacteria</taxon>
        <taxon>Bacillati</taxon>
        <taxon>Actinomycetota</taxon>
        <taxon>Actinomycetes</taxon>
        <taxon>Kitasatosporales</taxon>
        <taxon>Streptomycetaceae</taxon>
        <taxon>Streptomyces</taxon>
    </lineage>
</organism>
<evidence type="ECO:0000313" key="2">
    <source>
        <dbReference type="EMBL" id="QFZ72727.1"/>
    </source>
</evidence>
<dbReference type="RefSeq" id="WP_153287092.1">
    <property type="nucleotide sequence ID" value="NZ_CP045643.1"/>
</dbReference>